<feature type="transmembrane region" description="Helical" evidence="7">
    <location>
        <begin position="112"/>
        <end position="142"/>
    </location>
</feature>
<evidence type="ECO:0000256" key="4">
    <source>
        <dbReference type="ARBA" id="ARBA00022692"/>
    </source>
</evidence>
<dbReference type="InterPro" id="IPR010290">
    <property type="entry name" value="TM_effector"/>
</dbReference>
<feature type="transmembrane region" description="Helical" evidence="7">
    <location>
        <begin position="377"/>
        <end position="399"/>
    </location>
</feature>
<feature type="transmembrane region" description="Helical" evidence="7">
    <location>
        <begin position="319"/>
        <end position="337"/>
    </location>
</feature>
<feature type="transmembrane region" description="Helical" evidence="7">
    <location>
        <begin position="34"/>
        <end position="58"/>
    </location>
</feature>
<feature type="transmembrane region" description="Helical" evidence="7">
    <location>
        <begin position="70"/>
        <end position="91"/>
    </location>
</feature>
<evidence type="ECO:0000256" key="3">
    <source>
        <dbReference type="ARBA" id="ARBA00022475"/>
    </source>
</evidence>
<feature type="transmembrane region" description="Helical" evidence="7">
    <location>
        <begin position="343"/>
        <end position="365"/>
    </location>
</feature>
<organism evidence="9 10">
    <name type="scientific">Cohnella thailandensis</name>
    <dbReference type="NCBI Taxonomy" id="557557"/>
    <lineage>
        <taxon>Bacteria</taxon>
        <taxon>Bacillati</taxon>
        <taxon>Bacillota</taxon>
        <taxon>Bacilli</taxon>
        <taxon>Bacillales</taxon>
        <taxon>Paenibacillaceae</taxon>
        <taxon>Cohnella</taxon>
    </lineage>
</organism>
<dbReference type="PANTHER" id="PTHR23513">
    <property type="entry name" value="INTEGRAL MEMBRANE EFFLUX PROTEIN-RELATED"/>
    <property type="match status" value="1"/>
</dbReference>
<dbReference type="Gene3D" id="1.20.1250.20">
    <property type="entry name" value="MFS general substrate transporter like domains"/>
    <property type="match status" value="2"/>
</dbReference>
<feature type="domain" description="Major facilitator superfamily (MFS) profile" evidence="8">
    <location>
        <begin position="252"/>
        <end position="434"/>
    </location>
</feature>
<protein>
    <submittedName>
        <fullName evidence="9">MFS transporter</fullName>
    </submittedName>
</protein>
<dbReference type="PROSITE" id="PS50850">
    <property type="entry name" value="MFS"/>
    <property type="match status" value="1"/>
</dbReference>
<dbReference type="GO" id="GO:0005886">
    <property type="term" value="C:plasma membrane"/>
    <property type="evidence" value="ECO:0007669"/>
    <property type="project" value="UniProtKB-SubCell"/>
</dbReference>
<dbReference type="InterPro" id="IPR020846">
    <property type="entry name" value="MFS_dom"/>
</dbReference>
<dbReference type="CDD" id="cd06173">
    <property type="entry name" value="MFS_MefA_like"/>
    <property type="match status" value="1"/>
</dbReference>
<evidence type="ECO:0000259" key="8">
    <source>
        <dbReference type="PROSITE" id="PS50850"/>
    </source>
</evidence>
<keyword evidence="5 7" id="KW-1133">Transmembrane helix</keyword>
<evidence type="ECO:0000256" key="5">
    <source>
        <dbReference type="ARBA" id="ARBA00022989"/>
    </source>
</evidence>
<comment type="caution">
    <text evidence="9">The sequence shown here is derived from an EMBL/GenBank/DDBJ whole genome shotgun (WGS) entry which is preliminary data.</text>
</comment>
<evidence type="ECO:0000256" key="6">
    <source>
        <dbReference type="ARBA" id="ARBA00023136"/>
    </source>
</evidence>
<feature type="transmembrane region" description="Helical" evidence="7">
    <location>
        <begin position="255"/>
        <end position="276"/>
    </location>
</feature>
<proteinExistence type="predicted"/>
<dbReference type="EMBL" id="JACJVQ010000016">
    <property type="protein sequence ID" value="MBB6636047.1"/>
    <property type="molecule type" value="Genomic_DNA"/>
</dbReference>
<gene>
    <name evidence="9" type="ORF">H7B67_18155</name>
</gene>
<feature type="transmembrane region" description="Helical" evidence="7">
    <location>
        <begin position="178"/>
        <end position="203"/>
    </location>
</feature>
<keyword evidence="2" id="KW-0813">Transport</keyword>
<dbReference type="SUPFAM" id="SSF103473">
    <property type="entry name" value="MFS general substrate transporter"/>
    <property type="match status" value="1"/>
</dbReference>
<feature type="transmembrane region" description="Helical" evidence="7">
    <location>
        <begin position="288"/>
        <end position="307"/>
    </location>
</feature>
<evidence type="ECO:0000256" key="7">
    <source>
        <dbReference type="SAM" id="Phobius"/>
    </source>
</evidence>
<dbReference type="PANTHER" id="PTHR23513:SF6">
    <property type="entry name" value="MAJOR FACILITATOR SUPERFAMILY ASSOCIATED DOMAIN-CONTAINING PROTEIN"/>
    <property type="match status" value="1"/>
</dbReference>
<keyword evidence="6 7" id="KW-0472">Membrane</keyword>
<dbReference type="AlphaFoldDB" id="A0A841T2E1"/>
<comment type="subcellular location">
    <subcellularLocation>
        <location evidence="1">Cell membrane</location>
        <topology evidence="1">Multi-pass membrane protein</topology>
    </subcellularLocation>
</comment>
<feature type="transmembrane region" description="Helical" evidence="7">
    <location>
        <begin position="405"/>
        <end position="427"/>
    </location>
</feature>
<keyword evidence="10" id="KW-1185">Reference proteome</keyword>
<name>A0A841T2E1_9BACL</name>
<dbReference type="Proteomes" id="UP000535838">
    <property type="component" value="Unassembled WGS sequence"/>
</dbReference>
<evidence type="ECO:0000313" key="10">
    <source>
        <dbReference type="Proteomes" id="UP000535838"/>
    </source>
</evidence>
<reference evidence="9 10" key="1">
    <citation type="submission" date="2020-08" db="EMBL/GenBank/DDBJ databases">
        <title>Cohnella phylogeny.</title>
        <authorList>
            <person name="Dunlap C."/>
        </authorList>
    </citation>
    <scope>NUCLEOTIDE SEQUENCE [LARGE SCALE GENOMIC DNA]</scope>
    <source>
        <strain evidence="9 10">DSM 25241</strain>
    </source>
</reference>
<evidence type="ECO:0000313" key="9">
    <source>
        <dbReference type="EMBL" id="MBB6636047.1"/>
    </source>
</evidence>
<evidence type="ECO:0000256" key="2">
    <source>
        <dbReference type="ARBA" id="ARBA00022448"/>
    </source>
</evidence>
<dbReference type="GO" id="GO:0022857">
    <property type="term" value="F:transmembrane transporter activity"/>
    <property type="evidence" value="ECO:0007669"/>
    <property type="project" value="InterPro"/>
</dbReference>
<accession>A0A841T2E1</accession>
<dbReference type="RefSeq" id="WP_185121282.1">
    <property type="nucleotide sequence ID" value="NZ_JACJVQ010000016.1"/>
</dbReference>
<keyword evidence="3" id="KW-1003">Cell membrane</keyword>
<sequence length="434" mass="46442">MEAPLQGQPRENDAVRAGLPEAAADRPVWRNRRFLWLLSGFTASIFGDSFNGIALSLWVLQTTGSAQRMAAVQICTMAIAFVFGSFAGTIADRMDRRRLMLLSDWSRCVTAALLGVSLFVVEAPFAVMLVLVSLAMFAGLFYGPSFQAATTQLVGASRVQQASGSIYLFDNVARISGLALAGVVVSAFGGLAAILTTSAAYLISSICTLAAGRFSSGERFPAGERSSLERKKPSFLQDWRGGLSYIRRNPLIRSVVLLSPLLSAFFLTAIMLVQVIAINDWKAGPIEFGLIEMCVPLGYVTGASFLIALGQRLTRRGRLVFLGLLLLGPMYLLISSLDSPRLAIPFVLLGGLLFSFCSMLAQVILKSEVASEWQGRVFGTVGAISSVAPSLGLAIASVLADRWGAATVLAWESVGLLVVGIAAGMILKPIREYR</sequence>
<dbReference type="Pfam" id="PF05977">
    <property type="entry name" value="MFS_3"/>
    <property type="match status" value="1"/>
</dbReference>
<keyword evidence="4 7" id="KW-0812">Transmembrane</keyword>
<dbReference type="InterPro" id="IPR036259">
    <property type="entry name" value="MFS_trans_sf"/>
</dbReference>
<evidence type="ECO:0000256" key="1">
    <source>
        <dbReference type="ARBA" id="ARBA00004651"/>
    </source>
</evidence>